<feature type="signal peptide" evidence="1">
    <location>
        <begin position="1"/>
        <end position="22"/>
    </location>
</feature>
<evidence type="ECO:0000313" key="4">
    <source>
        <dbReference type="EMBL" id="GAK36438.1"/>
    </source>
</evidence>
<dbReference type="Pfam" id="PF18620">
    <property type="entry name" value="DUF5627"/>
    <property type="match status" value="1"/>
</dbReference>
<evidence type="ECO:0000259" key="3">
    <source>
        <dbReference type="Pfam" id="PF18620"/>
    </source>
</evidence>
<accession>A0A069D0M4</accession>
<comment type="caution">
    <text evidence="4">The sequence shown here is derived from an EMBL/GenBank/DDBJ whole genome shotgun (WGS) entry which is preliminary data.</text>
</comment>
<dbReference type="Pfam" id="PF08522">
    <property type="entry name" value="BT_3987-like_N"/>
    <property type="match status" value="1"/>
</dbReference>
<feature type="chain" id="PRO_5001662236" description="Adhesin" evidence="1">
    <location>
        <begin position="23"/>
        <end position="344"/>
    </location>
</feature>
<protein>
    <recommendedName>
        <fullName evidence="6">Adhesin</fullName>
    </recommendedName>
</protein>
<keyword evidence="5" id="KW-1185">Reference proteome</keyword>
<dbReference type="STRING" id="1121097.GCA_000428125_01610"/>
<dbReference type="Gene3D" id="2.40.128.420">
    <property type="match status" value="1"/>
</dbReference>
<evidence type="ECO:0000259" key="2">
    <source>
        <dbReference type="Pfam" id="PF08522"/>
    </source>
</evidence>
<evidence type="ECO:0000256" key="1">
    <source>
        <dbReference type="SAM" id="SignalP"/>
    </source>
</evidence>
<feature type="domain" description="DUF5627" evidence="3">
    <location>
        <begin position="201"/>
        <end position="333"/>
    </location>
</feature>
<dbReference type="InterPro" id="IPR013728">
    <property type="entry name" value="BT_3987-like_N"/>
</dbReference>
<name>A0A069D0M4_9BACE</name>
<evidence type="ECO:0000313" key="5">
    <source>
        <dbReference type="Proteomes" id="UP000027601"/>
    </source>
</evidence>
<proteinExistence type="predicted"/>
<keyword evidence="1" id="KW-0732">Signal</keyword>
<dbReference type="AlphaFoldDB" id="A0A069D0M4"/>
<dbReference type="InterPro" id="IPR040580">
    <property type="entry name" value="DUF5627"/>
</dbReference>
<gene>
    <name evidence="4" type="ORF">JCM15093_1605</name>
</gene>
<dbReference type="PROSITE" id="PS51257">
    <property type="entry name" value="PROKAR_LIPOPROTEIN"/>
    <property type="match status" value="1"/>
</dbReference>
<organism evidence="4 5">
    <name type="scientific">Bacteroides graminisolvens DSM 19988 = JCM 15093</name>
    <dbReference type="NCBI Taxonomy" id="1121097"/>
    <lineage>
        <taxon>Bacteria</taxon>
        <taxon>Pseudomonadati</taxon>
        <taxon>Bacteroidota</taxon>
        <taxon>Bacteroidia</taxon>
        <taxon>Bacteroidales</taxon>
        <taxon>Bacteroidaceae</taxon>
        <taxon>Bacteroides</taxon>
    </lineage>
</organism>
<evidence type="ECO:0008006" key="6">
    <source>
        <dbReference type="Google" id="ProtNLM"/>
    </source>
</evidence>
<reference evidence="4 5" key="1">
    <citation type="journal article" date="2015" name="Microbes Environ.">
        <title>Distribution and evolution of nitrogen fixation genes in the phylum bacteroidetes.</title>
        <authorList>
            <person name="Inoue J."/>
            <person name="Oshima K."/>
            <person name="Suda W."/>
            <person name="Sakamoto M."/>
            <person name="Iino T."/>
            <person name="Noda S."/>
            <person name="Hongoh Y."/>
            <person name="Hattori M."/>
            <person name="Ohkuma M."/>
        </authorList>
    </citation>
    <scope>NUCLEOTIDE SEQUENCE [LARGE SCALE GENOMIC DNA]</scope>
    <source>
        <strain evidence="4 5">JCM 15093</strain>
    </source>
</reference>
<dbReference type="Gene3D" id="2.60.40.1740">
    <property type="entry name" value="hypothetical protein (bacova_03559)"/>
    <property type="match status" value="1"/>
</dbReference>
<dbReference type="Proteomes" id="UP000027601">
    <property type="component" value="Unassembled WGS sequence"/>
</dbReference>
<dbReference type="EMBL" id="BAJS01000007">
    <property type="protein sequence ID" value="GAK36438.1"/>
    <property type="molecule type" value="Genomic_DNA"/>
</dbReference>
<sequence length="344" mass="38154">MKIAMKKSFLIIAAMMGALFTACENGDWEFPDYKYSAVYFAYQSPIRTITLGEDKTVDNSLDNEHKCQIMATIGGVYENKGDVEIGIRVDNSLCDGYTFESTGGDVEPLPASHYTLSADKIVIKKGQVLGGVTVNLTDAFFNDPKSTSLNYVIPVVMTNVKNADSILVGKPSVDTPHRMKKSDWEVQPKDYVLYAVKYISKYDSHYLRRGIDTYSGNKIGTEVRHAAYVEKDEAIAGFSTVGLNKVQWARPTRNTAGEIIDSKLLLTFDESGNCIITSNSQGVVASGSGKFVVKGEKKSWGNEDRDALYLDYTMDYDGIHCATKDTLVVHYRGVKAEWFTPLKK</sequence>
<feature type="domain" description="BT-3987-like N-terminal" evidence="2">
    <location>
        <begin position="35"/>
        <end position="163"/>
    </location>
</feature>
<dbReference type="eggNOG" id="ENOG502Z7NF">
    <property type="taxonomic scope" value="Bacteria"/>
</dbReference>